<accession>A0A8H4PCU9</accession>
<feature type="domain" description="Alpha/beta hydrolase fold-3" evidence="2">
    <location>
        <begin position="88"/>
        <end position="299"/>
    </location>
</feature>
<dbReference type="GO" id="GO:0016787">
    <property type="term" value="F:hydrolase activity"/>
    <property type="evidence" value="ECO:0007669"/>
    <property type="project" value="UniProtKB-KW"/>
</dbReference>
<dbReference type="OrthoDB" id="408631at2759"/>
<evidence type="ECO:0000259" key="2">
    <source>
        <dbReference type="Pfam" id="PF07859"/>
    </source>
</evidence>
<organism evidence="3 4">
    <name type="scientific">Fusarium albosuccineum</name>
    <dbReference type="NCBI Taxonomy" id="1237068"/>
    <lineage>
        <taxon>Eukaryota</taxon>
        <taxon>Fungi</taxon>
        <taxon>Dikarya</taxon>
        <taxon>Ascomycota</taxon>
        <taxon>Pezizomycotina</taxon>
        <taxon>Sordariomycetes</taxon>
        <taxon>Hypocreomycetidae</taxon>
        <taxon>Hypocreales</taxon>
        <taxon>Nectriaceae</taxon>
        <taxon>Fusarium</taxon>
        <taxon>Fusarium decemcellulare species complex</taxon>
    </lineage>
</organism>
<dbReference type="Gene3D" id="3.40.50.1820">
    <property type="entry name" value="alpha/beta hydrolase"/>
    <property type="match status" value="1"/>
</dbReference>
<dbReference type="Proteomes" id="UP000554235">
    <property type="component" value="Unassembled WGS sequence"/>
</dbReference>
<evidence type="ECO:0000256" key="1">
    <source>
        <dbReference type="ARBA" id="ARBA00022801"/>
    </source>
</evidence>
<dbReference type="SUPFAM" id="SSF53474">
    <property type="entry name" value="alpha/beta-Hydrolases"/>
    <property type="match status" value="1"/>
</dbReference>
<dbReference type="EMBL" id="JAADYS010000688">
    <property type="protein sequence ID" value="KAF4467835.1"/>
    <property type="molecule type" value="Genomic_DNA"/>
</dbReference>
<sequence length="323" mass="35508">MAGLRYDAEFAKALEPLRSGRPSAPPETALDIRRNNDILFDKLFPKAPSQDVVQQTNYTVTSYDGAQILLRRFAKPEHLAAKEPLPAVLAVHGGGFVSGKADALAGLVAEMVLSSDRQVFAVDYRLAPEHPYPTPVEDSFAALKYISEHASELNIDPKRIAVQGESAGGGVALGATLLARDREFSPPIAKLVLTYPMIDDRTQHPEDAAFLKFVTWSPTHNKLAWAAYVGEDKAGKPEADVSPYAAPARAESFKGLPSTYVDVGTLDIFRDENLEFVKRLMADDVEVEFHMWPGVPHVFEYLGAGTKWHRRATEARSDAMKSF</sequence>
<dbReference type="InterPro" id="IPR050300">
    <property type="entry name" value="GDXG_lipolytic_enzyme"/>
</dbReference>
<evidence type="ECO:0000313" key="3">
    <source>
        <dbReference type="EMBL" id="KAF4467835.1"/>
    </source>
</evidence>
<dbReference type="Pfam" id="PF07859">
    <property type="entry name" value="Abhydrolase_3"/>
    <property type="match status" value="1"/>
</dbReference>
<name>A0A8H4PCU9_9HYPO</name>
<dbReference type="PANTHER" id="PTHR48081">
    <property type="entry name" value="AB HYDROLASE SUPERFAMILY PROTEIN C4A8.06C"/>
    <property type="match status" value="1"/>
</dbReference>
<protein>
    <submittedName>
        <fullName evidence="3">Lipase 2</fullName>
    </submittedName>
</protein>
<dbReference type="PANTHER" id="PTHR48081:SF8">
    <property type="entry name" value="ALPHA_BETA HYDROLASE FOLD-3 DOMAIN-CONTAINING PROTEIN-RELATED"/>
    <property type="match status" value="1"/>
</dbReference>
<proteinExistence type="predicted"/>
<dbReference type="InterPro" id="IPR013094">
    <property type="entry name" value="AB_hydrolase_3"/>
</dbReference>
<reference evidence="3 4" key="1">
    <citation type="submission" date="2020-01" db="EMBL/GenBank/DDBJ databases">
        <title>Identification and distribution of gene clusters putatively required for synthesis of sphingolipid metabolism inhibitors in phylogenetically diverse species of the filamentous fungus Fusarium.</title>
        <authorList>
            <person name="Kim H.-S."/>
            <person name="Busman M."/>
            <person name="Brown D.W."/>
            <person name="Divon H."/>
            <person name="Uhlig S."/>
            <person name="Proctor R.H."/>
        </authorList>
    </citation>
    <scope>NUCLEOTIDE SEQUENCE [LARGE SCALE GENOMIC DNA]</scope>
    <source>
        <strain evidence="3 4">NRRL 20459</strain>
    </source>
</reference>
<comment type="caution">
    <text evidence="3">The sequence shown here is derived from an EMBL/GenBank/DDBJ whole genome shotgun (WGS) entry which is preliminary data.</text>
</comment>
<dbReference type="InterPro" id="IPR029058">
    <property type="entry name" value="AB_hydrolase_fold"/>
</dbReference>
<evidence type="ECO:0000313" key="4">
    <source>
        <dbReference type="Proteomes" id="UP000554235"/>
    </source>
</evidence>
<keyword evidence="1" id="KW-0378">Hydrolase</keyword>
<dbReference type="AlphaFoldDB" id="A0A8H4PCU9"/>
<keyword evidence="4" id="KW-1185">Reference proteome</keyword>
<gene>
    <name evidence="3" type="ORF">FALBO_5281</name>
</gene>